<keyword evidence="6 9" id="KW-1133">Transmembrane helix</keyword>
<dbReference type="KEGG" id="cpor:BED41_03150"/>
<accession>A0A1B2I2I7</accession>
<dbReference type="Proteomes" id="UP000093044">
    <property type="component" value="Chromosome"/>
</dbReference>
<evidence type="ECO:0000256" key="1">
    <source>
        <dbReference type="ARBA" id="ARBA00004429"/>
    </source>
</evidence>
<evidence type="ECO:0000313" key="11">
    <source>
        <dbReference type="EMBL" id="ANZ44172.1"/>
    </source>
</evidence>
<evidence type="ECO:0000256" key="4">
    <source>
        <dbReference type="ARBA" id="ARBA00022519"/>
    </source>
</evidence>
<feature type="transmembrane region" description="Helical" evidence="9">
    <location>
        <begin position="132"/>
        <end position="153"/>
    </location>
</feature>
<reference evidence="11" key="1">
    <citation type="submission" date="2016-08" db="EMBL/GenBank/DDBJ databases">
        <title>Complete genome of Cloacibacillus porcorum.</title>
        <authorList>
            <person name="Looft T."/>
            <person name="Bayles D.O."/>
            <person name="Alt D.P."/>
        </authorList>
    </citation>
    <scope>NUCLEOTIDE SEQUENCE [LARGE SCALE GENOMIC DNA]</scope>
    <source>
        <strain evidence="11">CL-84</strain>
    </source>
</reference>
<dbReference type="GO" id="GO:0022857">
    <property type="term" value="F:transmembrane transporter activity"/>
    <property type="evidence" value="ECO:0007669"/>
    <property type="project" value="TreeGrafter"/>
</dbReference>
<feature type="transmembrane region" description="Helical" evidence="9">
    <location>
        <begin position="90"/>
        <end position="112"/>
    </location>
</feature>
<comment type="similarity">
    <text evidence="8">Belongs to the TRAP transporter small permease family.</text>
</comment>
<dbReference type="InterPro" id="IPR007387">
    <property type="entry name" value="TRAP_DctQ"/>
</dbReference>
<feature type="transmembrane region" description="Helical" evidence="9">
    <location>
        <begin position="20"/>
        <end position="39"/>
    </location>
</feature>
<dbReference type="GO" id="GO:0015740">
    <property type="term" value="P:C4-dicarboxylate transport"/>
    <property type="evidence" value="ECO:0007669"/>
    <property type="project" value="TreeGrafter"/>
</dbReference>
<dbReference type="EMBL" id="CP016757">
    <property type="protein sequence ID" value="ANZ44172.1"/>
    <property type="molecule type" value="Genomic_DNA"/>
</dbReference>
<dbReference type="PANTHER" id="PTHR35011">
    <property type="entry name" value="2,3-DIKETO-L-GULONATE TRAP TRANSPORTER SMALL PERMEASE PROTEIN YIAM"/>
    <property type="match status" value="1"/>
</dbReference>
<gene>
    <name evidence="11" type="ORF">BED41_03150</name>
</gene>
<evidence type="ECO:0000259" key="10">
    <source>
        <dbReference type="Pfam" id="PF04290"/>
    </source>
</evidence>
<name>A0A1B2I2I7_9BACT</name>
<keyword evidence="5 9" id="KW-0812">Transmembrane</keyword>
<feature type="transmembrane region" description="Helical" evidence="9">
    <location>
        <begin position="51"/>
        <end position="69"/>
    </location>
</feature>
<evidence type="ECO:0000256" key="5">
    <source>
        <dbReference type="ARBA" id="ARBA00022692"/>
    </source>
</evidence>
<dbReference type="Pfam" id="PF04290">
    <property type="entry name" value="DctQ"/>
    <property type="match status" value="1"/>
</dbReference>
<keyword evidence="3" id="KW-1003">Cell membrane</keyword>
<dbReference type="AlphaFoldDB" id="A0A1B2I2I7"/>
<evidence type="ECO:0000256" key="8">
    <source>
        <dbReference type="ARBA" id="ARBA00038436"/>
    </source>
</evidence>
<feature type="domain" description="Tripartite ATP-independent periplasmic transporters DctQ component" evidence="10">
    <location>
        <begin position="27"/>
        <end position="153"/>
    </location>
</feature>
<comment type="subcellular location">
    <subcellularLocation>
        <location evidence="1">Cell inner membrane</location>
        <topology evidence="1">Multi-pass membrane protein</topology>
    </subcellularLocation>
</comment>
<dbReference type="InterPro" id="IPR055348">
    <property type="entry name" value="DctQ"/>
</dbReference>
<evidence type="ECO:0000256" key="3">
    <source>
        <dbReference type="ARBA" id="ARBA00022475"/>
    </source>
</evidence>
<evidence type="ECO:0000256" key="2">
    <source>
        <dbReference type="ARBA" id="ARBA00022448"/>
    </source>
</evidence>
<dbReference type="GeneID" id="83056851"/>
<keyword evidence="7 9" id="KW-0472">Membrane</keyword>
<sequence length="168" mass="19709">MLYFLDKINSKIEKFEEYFITYLLLIMSSVVFIQIIMRYVFNNSLSWSEELATYLMMWMTWIGASYGVKQNMHLRVTIFIDMLNGKIRDCAYIFIDVIWMIFSIYMVVMGIRVVKMSYAGYRVSPALQIPMYLIYSSVVVGCVLMCLSLITSIHKRYFEYKSLSGGGK</sequence>
<keyword evidence="12" id="KW-1185">Reference proteome</keyword>
<dbReference type="RefSeq" id="WP_066743008.1">
    <property type="nucleotide sequence ID" value="NZ_CAUFKJ010000024.1"/>
</dbReference>
<keyword evidence="2" id="KW-0813">Transport</keyword>
<evidence type="ECO:0000313" key="12">
    <source>
        <dbReference type="Proteomes" id="UP000093044"/>
    </source>
</evidence>
<organism evidence="11 12">
    <name type="scientific">Cloacibacillus porcorum</name>
    <dbReference type="NCBI Taxonomy" id="1197717"/>
    <lineage>
        <taxon>Bacteria</taxon>
        <taxon>Thermotogati</taxon>
        <taxon>Synergistota</taxon>
        <taxon>Synergistia</taxon>
        <taxon>Synergistales</taxon>
        <taxon>Synergistaceae</taxon>
        <taxon>Cloacibacillus</taxon>
    </lineage>
</organism>
<evidence type="ECO:0000256" key="9">
    <source>
        <dbReference type="SAM" id="Phobius"/>
    </source>
</evidence>
<dbReference type="STRING" id="1197717.BED41_03150"/>
<dbReference type="OrthoDB" id="5349at2"/>
<dbReference type="PANTHER" id="PTHR35011:SF2">
    <property type="entry name" value="2,3-DIKETO-L-GULONATE TRAP TRANSPORTER SMALL PERMEASE PROTEIN YIAM"/>
    <property type="match status" value="1"/>
</dbReference>
<evidence type="ECO:0000256" key="6">
    <source>
        <dbReference type="ARBA" id="ARBA00022989"/>
    </source>
</evidence>
<protein>
    <recommendedName>
        <fullName evidence="10">Tripartite ATP-independent periplasmic transporters DctQ component domain-containing protein</fullName>
    </recommendedName>
</protein>
<dbReference type="GO" id="GO:0005886">
    <property type="term" value="C:plasma membrane"/>
    <property type="evidence" value="ECO:0007669"/>
    <property type="project" value="UniProtKB-SubCell"/>
</dbReference>
<evidence type="ECO:0000256" key="7">
    <source>
        <dbReference type="ARBA" id="ARBA00023136"/>
    </source>
</evidence>
<proteinExistence type="inferred from homology"/>
<keyword evidence="4" id="KW-0997">Cell inner membrane</keyword>